<reference evidence="1 2" key="1">
    <citation type="journal article" date="2024" name="Plant Biotechnol. J.">
        <title>Dendrobium thyrsiflorum genome and its molecular insights into genes involved in important horticultural traits.</title>
        <authorList>
            <person name="Chen B."/>
            <person name="Wang J.Y."/>
            <person name="Zheng P.J."/>
            <person name="Li K.L."/>
            <person name="Liang Y.M."/>
            <person name="Chen X.F."/>
            <person name="Zhang C."/>
            <person name="Zhao X."/>
            <person name="He X."/>
            <person name="Zhang G.Q."/>
            <person name="Liu Z.J."/>
            <person name="Xu Q."/>
        </authorList>
    </citation>
    <scope>NUCLEOTIDE SEQUENCE [LARGE SCALE GENOMIC DNA]</scope>
    <source>
        <strain evidence="1">GZMU011</strain>
    </source>
</reference>
<name>A0ABD0VAU7_DENTH</name>
<sequence length="72" mass="7689">MSWRRVGCRLLAGKMDLQNTTVIVQLIRGASIQLANVVINTKNVGATIQFGGLKFPAATARAAVILVYGMNS</sequence>
<evidence type="ECO:0000313" key="1">
    <source>
        <dbReference type="EMBL" id="KAL0921905.1"/>
    </source>
</evidence>
<dbReference type="EMBL" id="JANQDX010000006">
    <property type="protein sequence ID" value="KAL0921905.1"/>
    <property type="molecule type" value="Genomic_DNA"/>
</dbReference>
<gene>
    <name evidence="1" type="ORF">M5K25_005851</name>
</gene>
<protein>
    <submittedName>
        <fullName evidence="1">Uncharacterized protein</fullName>
    </submittedName>
</protein>
<organism evidence="1 2">
    <name type="scientific">Dendrobium thyrsiflorum</name>
    <name type="common">Pinecone-like raceme dendrobium</name>
    <name type="synonym">Orchid</name>
    <dbReference type="NCBI Taxonomy" id="117978"/>
    <lineage>
        <taxon>Eukaryota</taxon>
        <taxon>Viridiplantae</taxon>
        <taxon>Streptophyta</taxon>
        <taxon>Embryophyta</taxon>
        <taxon>Tracheophyta</taxon>
        <taxon>Spermatophyta</taxon>
        <taxon>Magnoliopsida</taxon>
        <taxon>Liliopsida</taxon>
        <taxon>Asparagales</taxon>
        <taxon>Orchidaceae</taxon>
        <taxon>Epidendroideae</taxon>
        <taxon>Malaxideae</taxon>
        <taxon>Dendrobiinae</taxon>
        <taxon>Dendrobium</taxon>
    </lineage>
</organism>
<accession>A0ABD0VAU7</accession>
<comment type="caution">
    <text evidence="1">The sequence shown here is derived from an EMBL/GenBank/DDBJ whole genome shotgun (WGS) entry which is preliminary data.</text>
</comment>
<evidence type="ECO:0000313" key="2">
    <source>
        <dbReference type="Proteomes" id="UP001552299"/>
    </source>
</evidence>
<keyword evidence="2" id="KW-1185">Reference proteome</keyword>
<proteinExistence type="predicted"/>
<dbReference type="AlphaFoldDB" id="A0ABD0VAU7"/>
<dbReference type="Proteomes" id="UP001552299">
    <property type="component" value="Unassembled WGS sequence"/>
</dbReference>